<dbReference type="RefSeq" id="WP_004040053.1">
    <property type="nucleotide sequence ID" value="NZ_CM001555.1"/>
</dbReference>
<accession>J1ASE2</accession>
<gene>
    <name evidence="1" type="ORF">Metli_2021</name>
</gene>
<reference evidence="1 2" key="1">
    <citation type="submission" date="2011-08" db="EMBL/GenBank/DDBJ databases">
        <title>The complete genome of Methanofollis liminatans DSM 4140.</title>
        <authorList>
            <consortium name="US DOE Joint Genome Institute (JGI-PGF)"/>
            <person name="Lucas S."/>
            <person name="Han J."/>
            <person name="Lapidus A."/>
            <person name="Bruce D."/>
            <person name="Goodwin L."/>
            <person name="Pitluck S."/>
            <person name="Peters L."/>
            <person name="Kyrpides N."/>
            <person name="Mavromatis K."/>
            <person name="Ivanova N."/>
            <person name="Mikhailova N."/>
            <person name="Lu M."/>
            <person name="Detter J.C."/>
            <person name="Tapia R."/>
            <person name="Han C."/>
            <person name="Land M."/>
            <person name="Hauser L."/>
            <person name="Markowitz V."/>
            <person name="Cheng J.-F."/>
            <person name="Hugenholtz P."/>
            <person name="Woyke T."/>
            <person name="Wu D."/>
            <person name="Spring S."/>
            <person name="Schuler E."/>
            <person name="Brambilla E."/>
            <person name="Klenk H.-P."/>
            <person name="Eisen J.A."/>
        </authorList>
    </citation>
    <scope>NUCLEOTIDE SEQUENCE [LARGE SCALE GENOMIC DNA]</scope>
    <source>
        <strain evidence="1 2">DSM 4140</strain>
    </source>
</reference>
<evidence type="ECO:0000313" key="2">
    <source>
        <dbReference type="Proteomes" id="UP000005095"/>
    </source>
</evidence>
<protein>
    <submittedName>
        <fullName evidence="1">Uncharacterized protein</fullName>
    </submittedName>
</protein>
<dbReference type="HOGENOM" id="CLU_197646_0_0_2"/>
<dbReference type="STRING" id="28892.Metli_2021"/>
<proteinExistence type="predicted"/>
<dbReference type="AlphaFoldDB" id="J1ASE2"/>
<evidence type="ECO:0000313" key="1">
    <source>
        <dbReference type="EMBL" id="EJG07963.1"/>
    </source>
</evidence>
<sequence length="48" mass="5208">MKNGEVKVAGVITVDLSREFWESTSIASTEGDVSVPGREEITIGVTRR</sequence>
<organism evidence="1 2">
    <name type="scientific">Methanofollis liminatans DSM 4140</name>
    <dbReference type="NCBI Taxonomy" id="28892"/>
    <lineage>
        <taxon>Archaea</taxon>
        <taxon>Methanobacteriati</taxon>
        <taxon>Methanobacteriota</taxon>
        <taxon>Stenosarchaea group</taxon>
        <taxon>Methanomicrobia</taxon>
        <taxon>Methanomicrobiales</taxon>
        <taxon>Methanomicrobiaceae</taxon>
        <taxon>Methanofollis</taxon>
    </lineage>
</organism>
<dbReference type="Proteomes" id="UP000005095">
    <property type="component" value="Chromosome"/>
</dbReference>
<keyword evidence="2" id="KW-1185">Reference proteome</keyword>
<dbReference type="EMBL" id="CM001555">
    <property type="protein sequence ID" value="EJG07963.1"/>
    <property type="molecule type" value="Genomic_DNA"/>
</dbReference>
<name>J1ASE2_9EURY</name>